<dbReference type="AlphaFoldDB" id="A0A432XNI5"/>
<keyword evidence="1" id="KW-0175">Coiled coil</keyword>
<dbReference type="Proteomes" id="UP000286678">
    <property type="component" value="Unassembled WGS sequence"/>
</dbReference>
<name>A0A432XNI5_9GAMM</name>
<keyword evidence="4" id="KW-1185">Reference proteome</keyword>
<dbReference type="RefSeq" id="WP_126833132.1">
    <property type="nucleotide sequence ID" value="NZ_PIPT01000002.1"/>
</dbReference>
<dbReference type="EMBL" id="PIPT01000002">
    <property type="protein sequence ID" value="RUO50243.1"/>
    <property type="molecule type" value="Genomic_DNA"/>
</dbReference>
<dbReference type="OrthoDB" id="9151209at2"/>
<protein>
    <recommendedName>
        <fullName evidence="5">MSHA biogenesis protein MshJ</fullName>
    </recommendedName>
</protein>
<evidence type="ECO:0000313" key="4">
    <source>
        <dbReference type="Proteomes" id="UP000286678"/>
    </source>
</evidence>
<feature type="transmembrane region" description="Helical" evidence="2">
    <location>
        <begin position="21"/>
        <end position="44"/>
    </location>
</feature>
<evidence type="ECO:0000256" key="2">
    <source>
        <dbReference type="SAM" id="Phobius"/>
    </source>
</evidence>
<evidence type="ECO:0000313" key="3">
    <source>
        <dbReference type="EMBL" id="RUO50243.1"/>
    </source>
</evidence>
<keyword evidence="2" id="KW-0472">Membrane</keyword>
<gene>
    <name evidence="3" type="ORF">CWE21_03760</name>
</gene>
<reference evidence="4" key="1">
    <citation type="journal article" date="2018" name="Front. Microbiol.">
        <title>Genome-Based Analysis Reveals the Taxonomy and Diversity of the Family Idiomarinaceae.</title>
        <authorList>
            <person name="Liu Y."/>
            <person name="Lai Q."/>
            <person name="Shao Z."/>
        </authorList>
    </citation>
    <scope>NUCLEOTIDE SEQUENCE [LARGE SCALE GENOMIC DNA]</scope>
    <source>
        <strain evidence="4">SW15</strain>
    </source>
</reference>
<feature type="coiled-coil region" evidence="1">
    <location>
        <begin position="47"/>
        <end position="107"/>
    </location>
</feature>
<evidence type="ECO:0008006" key="5">
    <source>
        <dbReference type="Google" id="ProtNLM"/>
    </source>
</evidence>
<organism evidence="3 4">
    <name type="scientific">Pseudidiomarina aquimaris</name>
    <dbReference type="NCBI Taxonomy" id="641841"/>
    <lineage>
        <taxon>Bacteria</taxon>
        <taxon>Pseudomonadati</taxon>
        <taxon>Pseudomonadota</taxon>
        <taxon>Gammaproteobacteria</taxon>
        <taxon>Alteromonadales</taxon>
        <taxon>Idiomarinaceae</taxon>
        <taxon>Pseudidiomarina</taxon>
    </lineage>
</organism>
<keyword evidence="2" id="KW-0812">Transmembrane</keyword>
<sequence length="214" mass="25204">MKQQWLELQEKFNALSLSRRKFWFVLTLIFVAYLGLYVLLLPAWQSYQSDATQLQQQENQLNLLEQQIQAVEIRLSGDPKAPLKRRLENFEQQLEAINQRLQNETNYVSAADNRRLLQALLVSASQLTVVSAQAKPAERIYGDNESQQGAIYKHRLQLVVRGSYQQIFDYFRRLEQLPWSFYWQKMDYGVVNYPQAEVTLEIYTLSLERDYVAS</sequence>
<evidence type="ECO:0000256" key="1">
    <source>
        <dbReference type="SAM" id="Coils"/>
    </source>
</evidence>
<keyword evidence="2" id="KW-1133">Transmembrane helix</keyword>
<comment type="caution">
    <text evidence="3">The sequence shown here is derived from an EMBL/GenBank/DDBJ whole genome shotgun (WGS) entry which is preliminary data.</text>
</comment>
<proteinExistence type="predicted"/>
<accession>A0A432XNI5</accession>